<proteinExistence type="predicted"/>
<dbReference type="RefSeq" id="WP_182544653.1">
    <property type="nucleotide sequence ID" value="NZ_JACGWZ010000003.1"/>
</dbReference>
<protein>
    <submittedName>
        <fullName evidence="1">Trans-aconitate 2-methyltransferase</fullName>
        <ecNumber evidence="1">2.1.1.144</ecNumber>
    </submittedName>
</protein>
<dbReference type="EMBL" id="JACGWZ010000003">
    <property type="protein sequence ID" value="MBA8825481.1"/>
    <property type="molecule type" value="Genomic_DNA"/>
</dbReference>
<organism evidence="1 2">
    <name type="scientific">Halosaccharopolyspora lacisalsi</name>
    <dbReference type="NCBI Taxonomy" id="1000566"/>
    <lineage>
        <taxon>Bacteria</taxon>
        <taxon>Bacillati</taxon>
        <taxon>Actinomycetota</taxon>
        <taxon>Actinomycetes</taxon>
        <taxon>Pseudonocardiales</taxon>
        <taxon>Pseudonocardiaceae</taxon>
        <taxon>Halosaccharopolyspora</taxon>
    </lineage>
</organism>
<keyword evidence="2" id="KW-1185">Reference proteome</keyword>
<keyword evidence="1" id="KW-0489">Methyltransferase</keyword>
<reference evidence="1 2" key="1">
    <citation type="submission" date="2020-07" db="EMBL/GenBank/DDBJ databases">
        <title>Sequencing the genomes of 1000 actinobacteria strains.</title>
        <authorList>
            <person name="Klenk H.-P."/>
        </authorList>
    </citation>
    <scope>NUCLEOTIDE SEQUENCE [LARGE SCALE GENOMIC DNA]</scope>
    <source>
        <strain evidence="1 2">DSM 45975</strain>
    </source>
</reference>
<dbReference type="GO" id="GO:0032259">
    <property type="term" value="P:methylation"/>
    <property type="evidence" value="ECO:0007669"/>
    <property type="project" value="UniProtKB-KW"/>
</dbReference>
<dbReference type="InterPro" id="IPR029063">
    <property type="entry name" value="SAM-dependent_MTases_sf"/>
</dbReference>
<dbReference type="EC" id="2.1.1.144" evidence="1"/>
<dbReference type="InterPro" id="IPR023149">
    <property type="entry name" value="Trans_acon_MeTrfase_C"/>
</dbReference>
<accession>A0A839E245</accession>
<dbReference type="Gene3D" id="1.10.150.290">
    <property type="entry name" value="S-adenosyl-L-methionine-dependent methyltransferases"/>
    <property type="match status" value="1"/>
</dbReference>
<dbReference type="PANTHER" id="PTHR43861">
    <property type="entry name" value="TRANS-ACONITATE 2-METHYLTRANSFERASE-RELATED"/>
    <property type="match status" value="1"/>
</dbReference>
<sequence length="252" mass="28393">MWDPKQYLAFAEQRDRPAHDLLARVGAETARRVTDLGCGAGTLTPLLTSRWPEAAVEAIDSSPEMVRAARANGIEASVEDARNWRPRQDTDVVVCNAVLQWIPGHVDLLRNWIPALPSGAWFALQVPGNFDSPSYQEIRELAAEPEWREHAAGLLRSDSVLAPVDYADVLADLGAEVDAWESTYVHALSGEDPVLDWVSGTALRPVRAALDERRWQRFRAELATRLRERYPRRSGGTTWFPFRRIFAVARRR</sequence>
<dbReference type="SUPFAM" id="SSF53335">
    <property type="entry name" value="S-adenosyl-L-methionine-dependent methyltransferases"/>
    <property type="match status" value="1"/>
</dbReference>
<keyword evidence="1" id="KW-0808">Transferase</keyword>
<dbReference type="GO" id="GO:0030798">
    <property type="term" value="F:trans-aconitate 2-methyltransferase activity"/>
    <property type="evidence" value="ECO:0007669"/>
    <property type="project" value="UniProtKB-EC"/>
</dbReference>
<dbReference type="NCBIfam" id="NF010703">
    <property type="entry name" value="PRK14103.1"/>
    <property type="match status" value="1"/>
</dbReference>
<dbReference type="AlphaFoldDB" id="A0A839E245"/>
<dbReference type="PANTHER" id="PTHR43861:SF1">
    <property type="entry name" value="TRANS-ACONITATE 2-METHYLTRANSFERASE"/>
    <property type="match status" value="1"/>
</dbReference>
<dbReference type="CDD" id="cd02440">
    <property type="entry name" value="AdoMet_MTases"/>
    <property type="match status" value="1"/>
</dbReference>
<dbReference type="Proteomes" id="UP000569329">
    <property type="component" value="Unassembled WGS sequence"/>
</dbReference>
<name>A0A839E245_9PSEU</name>
<dbReference type="Gene3D" id="3.40.50.150">
    <property type="entry name" value="Vaccinia Virus protein VP39"/>
    <property type="match status" value="1"/>
</dbReference>
<evidence type="ECO:0000313" key="2">
    <source>
        <dbReference type="Proteomes" id="UP000569329"/>
    </source>
</evidence>
<evidence type="ECO:0000313" key="1">
    <source>
        <dbReference type="EMBL" id="MBA8825481.1"/>
    </source>
</evidence>
<comment type="caution">
    <text evidence="1">The sequence shown here is derived from an EMBL/GenBank/DDBJ whole genome shotgun (WGS) entry which is preliminary data.</text>
</comment>
<dbReference type="Pfam" id="PF13489">
    <property type="entry name" value="Methyltransf_23"/>
    <property type="match status" value="1"/>
</dbReference>
<gene>
    <name evidence="1" type="ORF">FHX42_002832</name>
</gene>